<feature type="transmembrane region" description="Helical" evidence="1">
    <location>
        <begin position="211"/>
        <end position="241"/>
    </location>
</feature>
<dbReference type="PANTHER" id="PTHR34300:SF2">
    <property type="entry name" value="QUEUOSINE PRECURSOR TRANSPORTER-RELATED"/>
    <property type="match status" value="1"/>
</dbReference>
<evidence type="ECO:0000313" key="2">
    <source>
        <dbReference type="EMBL" id="AHF14766.1"/>
    </source>
</evidence>
<dbReference type="STRING" id="929713.NIASO_05385"/>
<feature type="transmembrane region" description="Helical" evidence="1">
    <location>
        <begin position="12"/>
        <end position="36"/>
    </location>
</feature>
<organism evidence="2 3">
    <name type="scientific">Niabella soli DSM 19437</name>
    <dbReference type="NCBI Taxonomy" id="929713"/>
    <lineage>
        <taxon>Bacteria</taxon>
        <taxon>Pseudomonadati</taxon>
        <taxon>Bacteroidota</taxon>
        <taxon>Chitinophagia</taxon>
        <taxon>Chitinophagales</taxon>
        <taxon>Chitinophagaceae</taxon>
        <taxon>Niabella</taxon>
    </lineage>
</organism>
<name>W0F0A7_9BACT</name>
<keyword evidence="1" id="KW-0812">Transmembrane</keyword>
<proteinExistence type="inferred from homology"/>
<comment type="subcellular location">
    <subcellularLocation>
        <location evidence="1">Cell membrane</location>
        <topology evidence="1">Multi-pass membrane protein</topology>
    </subcellularLocation>
</comment>
<dbReference type="AlphaFoldDB" id="W0F0A7"/>
<evidence type="ECO:0000313" key="3">
    <source>
        <dbReference type="Proteomes" id="UP000003586"/>
    </source>
</evidence>
<protein>
    <recommendedName>
        <fullName evidence="1">Probable queuosine precursor transporter</fullName>
        <shortName evidence="1">Q precursor transporter</shortName>
    </recommendedName>
</protein>
<comment type="similarity">
    <text evidence="1">Belongs to the vitamin uptake transporter (VUT/ECF) (TC 2.A.88) family. Q precursor transporter subfamily.</text>
</comment>
<dbReference type="RefSeq" id="WP_008582979.1">
    <property type="nucleotide sequence ID" value="NZ_CP007035.1"/>
</dbReference>
<dbReference type="NCBIfam" id="TIGR00697">
    <property type="entry name" value="queuosine precursor transporter"/>
    <property type="match status" value="1"/>
</dbReference>
<dbReference type="EMBL" id="CP007035">
    <property type="protein sequence ID" value="AHF14766.1"/>
    <property type="molecule type" value="Genomic_DNA"/>
</dbReference>
<feature type="transmembrane region" description="Helical" evidence="1">
    <location>
        <begin position="56"/>
        <end position="77"/>
    </location>
</feature>
<keyword evidence="1" id="KW-0813">Transport</keyword>
<keyword evidence="1" id="KW-1003">Cell membrane</keyword>
<dbReference type="InterPro" id="IPR003744">
    <property type="entry name" value="YhhQ"/>
</dbReference>
<feature type="transmembrane region" description="Helical" evidence="1">
    <location>
        <begin position="89"/>
        <end position="110"/>
    </location>
</feature>
<dbReference type="OrthoDB" id="9805479at2"/>
<reference evidence="2 3" key="1">
    <citation type="submission" date="2013-12" db="EMBL/GenBank/DDBJ databases">
        <authorList>
            <consortium name="DOE Joint Genome Institute"/>
            <person name="Eisen J."/>
            <person name="Huntemann M."/>
            <person name="Han J."/>
            <person name="Chen A."/>
            <person name="Kyrpides N."/>
            <person name="Mavromatis K."/>
            <person name="Markowitz V."/>
            <person name="Palaniappan K."/>
            <person name="Ivanova N."/>
            <person name="Schaumberg A."/>
            <person name="Pati A."/>
            <person name="Liolios K."/>
            <person name="Nordberg H.P."/>
            <person name="Cantor M.N."/>
            <person name="Hua S.X."/>
            <person name="Woyke T."/>
        </authorList>
    </citation>
    <scope>NUCLEOTIDE SEQUENCE [LARGE SCALE GENOMIC DNA]</scope>
    <source>
        <strain evidence="3">DSM 19437</strain>
    </source>
</reference>
<keyword evidence="3" id="KW-1185">Reference proteome</keyword>
<dbReference type="HAMAP" id="MF_02088">
    <property type="entry name" value="Q_prec_transport"/>
    <property type="match status" value="1"/>
</dbReference>
<dbReference type="GO" id="GO:0005886">
    <property type="term" value="C:plasma membrane"/>
    <property type="evidence" value="ECO:0007669"/>
    <property type="project" value="UniProtKB-SubCell"/>
</dbReference>
<evidence type="ECO:0000256" key="1">
    <source>
        <dbReference type="HAMAP-Rule" id="MF_02088"/>
    </source>
</evidence>
<feature type="transmembrane region" description="Helical" evidence="1">
    <location>
        <begin position="173"/>
        <end position="199"/>
    </location>
</feature>
<dbReference type="Proteomes" id="UP000003586">
    <property type="component" value="Chromosome"/>
</dbReference>
<keyword evidence="1" id="KW-1133">Transmembrane helix</keyword>
<dbReference type="HOGENOM" id="CLU_075503_0_0_10"/>
<keyword evidence="1" id="KW-0472">Membrane</keyword>
<comment type="function">
    <text evidence="1">Involved in the import of queuosine (Q) precursors, required for Q precursor salvage.</text>
</comment>
<dbReference type="Pfam" id="PF02592">
    <property type="entry name" value="Vut_1"/>
    <property type="match status" value="1"/>
</dbReference>
<sequence>MIHTIIRHRPTRLYILLGTFFVANAIIAEVVGVKIFSLERTLGISPLNISILGNYFSFNLTAGVLLWPVVFIMTDIINEYYGMKGVRFLSFLAAGLIAYTFIMFQGAIFLTPADFWVHNYVKNHVPNADYAYRVMLGQGSWIIVGSLGAFLLGQILDVASFHRIKKITGEKAIWLRSTGSTLISQLVDSFVVLFIAFYIGPRVSSNQGEPWSLKLVLSICVGNYIYKSIIAIVMTPVIYWVHNWIERYLGHEMAAKMKQGAMGEEI</sequence>
<feature type="transmembrane region" description="Helical" evidence="1">
    <location>
        <begin position="130"/>
        <end position="152"/>
    </location>
</feature>
<accession>W0F0A7</accession>
<dbReference type="PANTHER" id="PTHR34300">
    <property type="entry name" value="QUEUOSINE PRECURSOR TRANSPORTER-RELATED"/>
    <property type="match status" value="1"/>
</dbReference>
<dbReference type="GO" id="GO:0022857">
    <property type="term" value="F:transmembrane transporter activity"/>
    <property type="evidence" value="ECO:0007669"/>
    <property type="project" value="UniProtKB-UniRule"/>
</dbReference>
<dbReference type="KEGG" id="nso:NIASO_05385"/>
<dbReference type="eggNOG" id="COG1738">
    <property type="taxonomic scope" value="Bacteria"/>
</dbReference>
<gene>
    <name evidence="2" type="ORF">NIASO_05385</name>
</gene>